<evidence type="ECO:0000259" key="8">
    <source>
        <dbReference type="PROSITE" id="PS51214"/>
    </source>
</evidence>
<dbReference type="AlphaFoldDB" id="M1VI03"/>
<dbReference type="InterPro" id="IPR036975">
    <property type="entry name" value="Importin-a_IBB_sf"/>
</dbReference>
<keyword evidence="2 6" id="KW-0813">Transport</keyword>
<dbReference type="Pfam" id="PF16186">
    <property type="entry name" value="Arm_3"/>
    <property type="match status" value="1"/>
</dbReference>
<dbReference type="PANTHER" id="PTHR23316">
    <property type="entry name" value="IMPORTIN ALPHA"/>
    <property type="match status" value="1"/>
</dbReference>
<evidence type="ECO:0000256" key="2">
    <source>
        <dbReference type="ARBA" id="ARBA00022448"/>
    </source>
</evidence>
<sequence length="674" mass="73115">MQATRARIEERHRSFKKAVDLDEARRKRDEHKVEIRKTKREETLMKKRREHPAVQATSRAGASVPGDMAAVHDPTAAAAAAAGTARAAPAVGENLLSAPVSGEKAAGSLSESAVPVESMLDAPGESAEASSSLLTTRSRQEILASMPALRDTLYQAGASPEQLLRTVREFRRILSIERAPPIQEVIECQGTVEKLVEFLSYDQFPALQFEAAWALTNIASGNTEQTTVVVQAGAVPHFVRLLRAPNEDVCEQAAWALGNIAGDSVQYRDLVLAHGAMEPLLQLLQTQHKPGMLRNATWTLSNFCRGKPAPDMPLILAALPVLAQLAQSTDEEVLVDTCWALSYVSDDKTEHNAQIDALIRSGVVKRVIELLGHESTAIQQPALRTIGNIVTGTDEQTQVVLDCGALPYLLRLLSSSKRLIRKETCWTISNITAGTIEQIESVIQSGLIPPLISLLANSDFETRREAAWAISNATAGGTDAQIRMLVLHGCLKPMCDLLFANDSKLLIVVLEGIENILASGERERERLHQPANEYASLVEQVGGLERIEMLQNHVNEDIYFKSQHILRTYFDVEDEDEIQGLVPMAASEGDGFGFGIERNDALARSGFHFGTSSSSLMMTSSGMMTASTSVPHATHETAFGAETASPRTGQVSWRPSDDTNGDGDDATNGMPMGS</sequence>
<feature type="region of interest" description="Disordered" evidence="7">
    <location>
        <begin position="639"/>
        <end position="674"/>
    </location>
</feature>
<evidence type="ECO:0000256" key="6">
    <source>
        <dbReference type="PROSITE-ProRule" id="PRU00561"/>
    </source>
</evidence>
<dbReference type="InterPro" id="IPR032413">
    <property type="entry name" value="Arm_3"/>
</dbReference>
<dbReference type="Pfam" id="PF00514">
    <property type="entry name" value="Arm"/>
    <property type="match status" value="7"/>
</dbReference>
<accession>M1VI03</accession>
<comment type="similarity">
    <text evidence="1">Belongs to the importin alpha family.</text>
</comment>
<dbReference type="PROSITE" id="PS51214">
    <property type="entry name" value="IBB"/>
    <property type="match status" value="1"/>
</dbReference>
<dbReference type="eggNOG" id="KOG0166">
    <property type="taxonomic scope" value="Eukaryota"/>
</dbReference>
<gene>
    <name evidence="9" type="ORF">CYME_CMT096C</name>
</gene>
<feature type="repeat" description="ARM" evidence="5">
    <location>
        <begin position="190"/>
        <end position="233"/>
    </location>
</feature>
<evidence type="ECO:0000256" key="4">
    <source>
        <dbReference type="ARBA" id="ARBA00022927"/>
    </source>
</evidence>
<dbReference type="Gene3D" id="1.20.5.690">
    <property type="entry name" value="Importin-alpha, importin-beta-binding domain"/>
    <property type="match status" value="1"/>
</dbReference>
<dbReference type="InterPro" id="IPR000225">
    <property type="entry name" value="Armadillo"/>
</dbReference>
<feature type="compositionally biased region" description="Basic and acidic residues" evidence="7">
    <location>
        <begin position="21"/>
        <end position="45"/>
    </location>
</feature>
<evidence type="ECO:0000256" key="7">
    <source>
        <dbReference type="SAM" id="MobiDB-lite"/>
    </source>
</evidence>
<feature type="region of interest" description="Disordered" evidence="7">
    <location>
        <begin position="21"/>
        <end position="65"/>
    </location>
</feature>
<name>M1VI03_CYAM1</name>
<dbReference type="Proteomes" id="UP000007014">
    <property type="component" value="Chromosome 20"/>
</dbReference>
<dbReference type="OMA" id="MVRNATW"/>
<dbReference type="InterPro" id="IPR002652">
    <property type="entry name" value="Importin-a_IBB"/>
</dbReference>
<evidence type="ECO:0000256" key="5">
    <source>
        <dbReference type="PROSITE-ProRule" id="PRU00259"/>
    </source>
</evidence>
<evidence type="ECO:0000313" key="9">
    <source>
        <dbReference type="EMBL" id="BAM83112.1"/>
    </source>
</evidence>
<dbReference type="SUPFAM" id="SSF48371">
    <property type="entry name" value="ARM repeat"/>
    <property type="match status" value="1"/>
</dbReference>
<dbReference type="InterPro" id="IPR011989">
    <property type="entry name" value="ARM-like"/>
</dbReference>
<dbReference type="EMBL" id="AP006502">
    <property type="protein sequence ID" value="BAM83112.1"/>
    <property type="molecule type" value="Genomic_DNA"/>
</dbReference>
<feature type="repeat" description="ARM" evidence="5">
    <location>
        <begin position="233"/>
        <end position="275"/>
    </location>
</feature>
<protein>
    <submittedName>
        <fullName evidence="9">Nuclear transport factor importin alpha</fullName>
    </submittedName>
</protein>
<dbReference type="Gramene" id="CMT096CT">
    <property type="protein sequence ID" value="CMT096CT"/>
    <property type="gene ID" value="CMT096C"/>
</dbReference>
<dbReference type="Gene3D" id="1.25.10.10">
    <property type="entry name" value="Leucine-rich Repeat Variant"/>
    <property type="match status" value="1"/>
</dbReference>
<organism evidence="9 10">
    <name type="scientific">Cyanidioschyzon merolae (strain NIES-3377 / 10D)</name>
    <name type="common">Unicellular red alga</name>
    <dbReference type="NCBI Taxonomy" id="280699"/>
    <lineage>
        <taxon>Eukaryota</taxon>
        <taxon>Rhodophyta</taxon>
        <taxon>Bangiophyceae</taxon>
        <taxon>Cyanidiales</taxon>
        <taxon>Cyanidiaceae</taxon>
        <taxon>Cyanidioschyzon</taxon>
    </lineage>
</organism>
<evidence type="ECO:0000256" key="3">
    <source>
        <dbReference type="ARBA" id="ARBA00022737"/>
    </source>
</evidence>
<dbReference type="KEGG" id="cme:CYME_CMT096C"/>
<feature type="domain" description="IBB" evidence="8">
    <location>
        <begin position="1"/>
        <end position="58"/>
    </location>
</feature>
<dbReference type="SMART" id="SM00185">
    <property type="entry name" value="ARM"/>
    <property type="match status" value="8"/>
</dbReference>
<dbReference type="PROSITE" id="PS50176">
    <property type="entry name" value="ARM_REPEAT"/>
    <property type="match status" value="4"/>
</dbReference>
<dbReference type="FunFam" id="1.25.10.10:FF:000009">
    <property type="entry name" value="Importin subunit alpha"/>
    <property type="match status" value="1"/>
</dbReference>
<dbReference type="RefSeq" id="XP_005539148.1">
    <property type="nucleotide sequence ID" value="XM_005539091.1"/>
</dbReference>
<dbReference type="GO" id="GO:0005634">
    <property type="term" value="C:nucleus"/>
    <property type="evidence" value="ECO:0007669"/>
    <property type="project" value="UniProtKB-ARBA"/>
</dbReference>
<dbReference type="GO" id="GO:0061608">
    <property type="term" value="F:nuclear import signal receptor activity"/>
    <property type="evidence" value="ECO:0007669"/>
    <property type="project" value="InterPro"/>
</dbReference>
<reference evidence="9 10" key="2">
    <citation type="journal article" date="2007" name="BMC Biol.">
        <title>A 100%-complete sequence reveals unusually simple genomic features in the hot-spring red alga Cyanidioschyzon merolae.</title>
        <authorList>
            <person name="Nozaki H."/>
            <person name="Takano H."/>
            <person name="Misumi O."/>
            <person name="Terasawa K."/>
            <person name="Matsuzaki M."/>
            <person name="Maruyama S."/>
            <person name="Nishida K."/>
            <person name="Yagisawa F."/>
            <person name="Yoshida Y."/>
            <person name="Fujiwara T."/>
            <person name="Takio S."/>
            <person name="Tamura K."/>
            <person name="Chung S.J."/>
            <person name="Nakamura S."/>
            <person name="Kuroiwa H."/>
            <person name="Tanaka K."/>
            <person name="Sato N."/>
            <person name="Kuroiwa T."/>
        </authorList>
    </citation>
    <scope>NUCLEOTIDE SEQUENCE [LARGE SCALE GENOMIC DNA]</scope>
    <source>
        <strain evidence="9 10">10D</strain>
    </source>
</reference>
<dbReference type="HOGENOM" id="CLU_018084_5_0_1"/>
<keyword evidence="4" id="KW-0653">Protein transport</keyword>
<keyword evidence="3" id="KW-0677">Repeat</keyword>
<dbReference type="InterPro" id="IPR016024">
    <property type="entry name" value="ARM-type_fold"/>
</dbReference>
<keyword evidence="10" id="KW-1185">Reference proteome</keyword>
<dbReference type="OrthoDB" id="29145at2759"/>
<dbReference type="STRING" id="280699.M1VI03"/>
<evidence type="ECO:0000256" key="1">
    <source>
        <dbReference type="ARBA" id="ARBA00010394"/>
    </source>
</evidence>
<reference evidence="9 10" key="1">
    <citation type="journal article" date="2004" name="Nature">
        <title>Genome sequence of the ultrasmall unicellular red alga Cyanidioschyzon merolae 10D.</title>
        <authorList>
            <person name="Matsuzaki M."/>
            <person name="Misumi O."/>
            <person name="Shin-i T."/>
            <person name="Maruyama S."/>
            <person name="Takahara M."/>
            <person name="Miyagishima S."/>
            <person name="Mori T."/>
            <person name="Nishida K."/>
            <person name="Yagisawa F."/>
            <person name="Nishida K."/>
            <person name="Yoshida Y."/>
            <person name="Nishimura Y."/>
            <person name="Nakao S."/>
            <person name="Kobayashi T."/>
            <person name="Momoyama Y."/>
            <person name="Higashiyama T."/>
            <person name="Minoda A."/>
            <person name="Sano M."/>
            <person name="Nomoto H."/>
            <person name="Oishi K."/>
            <person name="Hayashi H."/>
            <person name="Ohta F."/>
            <person name="Nishizaka S."/>
            <person name="Haga S."/>
            <person name="Miura S."/>
            <person name="Morishita T."/>
            <person name="Kabeya Y."/>
            <person name="Terasawa K."/>
            <person name="Suzuki Y."/>
            <person name="Ishii Y."/>
            <person name="Asakawa S."/>
            <person name="Takano H."/>
            <person name="Ohta N."/>
            <person name="Kuroiwa H."/>
            <person name="Tanaka K."/>
            <person name="Shimizu N."/>
            <person name="Sugano S."/>
            <person name="Sato N."/>
            <person name="Nozaki H."/>
            <person name="Ogasawara N."/>
            <person name="Kohara Y."/>
            <person name="Kuroiwa T."/>
        </authorList>
    </citation>
    <scope>NUCLEOTIDE SEQUENCE [LARGE SCALE GENOMIC DNA]</scope>
    <source>
        <strain evidence="9 10">10D</strain>
    </source>
</reference>
<feature type="repeat" description="ARM" evidence="5">
    <location>
        <begin position="275"/>
        <end position="303"/>
    </location>
</feature>
<feature type="repeat" description="ARM" evidence="5">
    <location>
        <begin position="446"/>
        <end position="474"/>
    </location>
</feature>
<dbReference type="Pfam" id="PF01749">
    <property type="entry name" value="IBB"/>
    <property type="match status" value="1"/>
</dbReference>
<dbReference type="GO" id="GO:0006606">
    <property type="term" value="P:protein import into nucleus"/>
    <property type="evidence" value="ECO:0007669"/>
    <property type="project" value="InterPro"/>
</dbReference>
<dbReference type="GeneID" id="16998188"/>
<evidence type="ECO:0000313" key="10">
    <source>
        <dbReference type="Proteomes" id="UP000007014"/>
    </source>
</evidence>
<proteinExistence type="inferred from homology"/>